<gene>
    <name evidence="2" type="ORF">ACH3VR_21755</name>
</gene>
<dbReference type="Proteomes" id="UP001610861">
    <property type="component" value="Unassembled WGS sequence"/>
</dbReference>
<accession>A0ABW7QEX2</accession>
<sequence length="77" mass="8392">MAALAGNVTHRPTDHEIELSEALSALLAVHAALQSDVQERCAVAFDRGVDAELEAAMHPDPVEGYKFPSNPYRQEHP</sequence>
<comment type="caution">
    <text evidence="2">The sequence shown here is derived from an EMBL/GenBank/DDBJ whole genome shotgun (WGS) entry which is preliminary data.</text>
</comment>
<reference evidence="2 3" key="1">
    <citation type="submission" date="2024-09" db="EMBL/GenBank/DDBJ databases">
        <authorList>
            <person name="Pan X."/>
        </authorList>
    </citation>
    <scope>NUCLEOTIDE SEQUENCE [LARGE SCALE GENOMIC DNA]</scope>
    <source>
        <strain evidence="2 3">B2969</strain>
    </source>
</reference>
<protein>
    <submittedName>
        <fullName evidence="2">Uncharacterized protein</fullName>
    </submittedName>
</protein>
<keyword evidence="3" id="KW-1185">Reference proteome</keyword>
<evidence type="ECO:0000256" key="1">
    <source>
        <dbReference type="SAM" id="MobiDB-lite"/>
    </source>
</evidence>
<name>A0ABW7QEX2_9MICO</name>
<proteinExistence type="predicted"/>
<feature type="region of interest" description="Disordered" evidence="1">
    <location>
        <begin position="58"/>
        <end position="77"/>
    </location>
</feature>
<dbReference type="EMBL" id="JBIQWL010000015">
    <property type="protein sequence ID" value="MFH8253007.1"/>
    <property type="molecule type" value="Genomic_DNA"/>
</dbReference>
<dbReference type="RefSeq" id="WP_397558435.1">
    <property type="nucleotide sequence ID" value="NZ_JBIQWL010000015.1"/>
</dbReference>
<evidence type="ECO:0000313" key="2">
    <source>
        <dbReference type="EMBL" id="MFH8253007.1"/>
    </source>
</evidence>
<evidence type="ECO:0000313" key="3">
    <source>
        <dbReference type="Proteomes" id="UP001610861"/>
    </source>
</evidence>
<organism evidence="2 3">
    <name type="scientific">Microbacterium alkaliflavum</name>
    <dbReference type="NCBI Taxonomy" id="3248839"/>
    <lineage>
        <taxon>Bacteria</taxon>
        <taxon>Bacillati</taxon>
        <taxon>Actinomycetota</taxon>
        <taxon>Actinomycetes</taxon>
        <taxon>Micrococcales</taxon>
        <taxon>Microbacteriaceae</taxon>
        <taxon>Microbacterium</taxon>
    </lineage>
</organism>